<comment type="caution">
    <text evidence="11">The sequence shown here is derived from an EMBL/GenBank/DDBJ whole genome shotgun (WGS) entry which is preliminary data.</text>
</comment>
<proteinExistence type="inferred from homology"/>
<dbReference type="SMART" id="SM01194">
    <property type="entry name" value="eRF1_1"/>
    <property type="match status" value="1"/>
</dbReference>
<dbReference type="InterPro" id="IPR005141">
    <property type="entry name" value="eRF1_2"/>
</dbReference>
<dbReference type="SUPFAM" id="SSF55315">
    <property type="entry name" value="L30e-like"/>
    <property type="match status" value="1"/>
</dbReference>
<dbReference type="SUPFAM" id="SSF55481">
    <property type="entry name" value="N-terminal domain of eukaryotic peptide chain release factor subunit 1, ERF1"/>
    <property type="match status" value="1"/>
</dbReference>
<dbReference type="InterPro" id="IPR042226">
    <property type="entry name" value="eFR1_2_sf"/>
</dbReference>
<dbReference type="Gene3D" id="3.30.420.60">
    <property type="entry name" value="eRF1 domain 2"/>
    <property type="match status" value="1"/>
</dbReference>
<dbReference type="InterPro" id="IPR024049">
    <property type="entry name" value="eRF1_1_sf"/>
</dbReference>
<dbReference type="InterPro" id="IPR020918">
    <property type="entry name" value="Peptide_chain-rel_aRF1"/>
</dbReference>
<keyword evidence="6 9" id="KW-0963">Cytoplasm</keyword>
<evidence type="ECO:0000256" key="5">
    <source>
        <dbReference type="ARBA" id="ARBA00019723"/>
    </source>
</evidence>
<dbReference type="Gene3D" id="1.20.5.170">
    <property type="match status" value="1"/>
</dbReference>
<name>A0A8J7YJ26_9ARCH</name>
<dbReference type="NCBIfam" id="TIGR03676">
    <property type="entry name" value="aRF1_eRF1"/>
    <property type="match status" value="1"/>
</dbReference>
<dbReference type="PANTHER" id="PTHR10113">
    <property type="entry name" value="PEPTIDE CHAIN RELEASE FACTOR SUBUNIT 1"/>
    <property type="match status" value="1"/>
</dbReference>
<dbReference type="Pfam" id="PF03464">
    <property type="entry name" value="eRF1_2"/>
    <property type="match status" value="1"/>
</dbReference>
<evidence type="ECO:0000313" key="12">
    <source>
        <dbReference type="Proteomes" id="UP000716004"/>
    </source>
</evidence>
<comment type="similarity">
    <text evidence="3 9">Belongs to the eukaryotic release factor 1 family.</text>
</comment>
<evidence type="ECO:0000256" key="1">
    <source>
        <dbReference type="ARBA" id="ARBA00002832"/>
    </source>
</evidence>
<reference evidence="11" key="1">
    <citation type="submission" date="2021-04" db="EMBL/GenBank/DDBJ databases">
        <title>Genomic insights into ecological role and evolution of a novel Thermoplasmata order Candidatus Sysuiplasmatales.</title>
        <authorList>
            <person name="Yuan Y."/>
        </authorList>
    </citation>
    <scope>NUCLEOTIDE SEQUENCE</scope>
    <source>
        <strain evidence="11">YP2-bin.285</strain>
    </source>
</reference>
<accession>A0A8J7YJ26</accession>
<dbReference type="EMBL" id="JAGVSJ010000003">
    <property type="protein sequence ID" value="MBX8631344.1"/>
    <property type="molecule type" value="Genomic_DNA"/>
</dbReference>
<organism evidence="11 12">
    <name type="scientific">Candidatus Sysuiplasma superficiale</name>
    <dbReference type="NCBI Taxonomy" id="2823368"/>
    <lineage>
        <taxon>Archaea</taxon>
        <taxon>Methanobacteriati</taxon>
        <taxon>Thermoplasmatota</taxon>
        <taxon>Thermoplasmata</taxon>
        <taxon>Candidatus Sysuiplasmatales</taxon>
        <taxon>Candidatus Sysuiplasmataceae</taxon>
        <taxon>Candidatus Sysuiplasma</taxon>
    </lineage>
</organism>
<dbReference type="InterPro" id="IPR005142">
    <property type="entry name" value="eRF1_3"/>
</dbReference>
<keyword evidence="7 9" id="KW-0648">Protein biosynthesis</keyword>
<dbReference type="InterPro" id="IPR029064">
    <property type="entry name" value="Ribosomal_eL30-like_sf"/>
</dbReference>
<evidence type="ECO:0000256" key="3">
    <source>
        <dbReference type="ARBA" id="ARBA00005326"/>
    </source>
</evidence>
<evidence type="ECO:0000256" key="2">
    <source>
        <dbReference type="ARBA" id="ARBA00004496"/>
    </source>
</evidence>
<dbReference type="GO" id="GO:0016149">
    <property type="term" value="F:translation release factor activity, codon specific"/>
    <property type="evidence" value="ECO:0007669"/>
    <property type="project" value="UniProtKB-UniRule"/>
</dbReference>
<evidence type="ECO:0000256" key="9">
    <source>
        <dbReference type="HAMAP-Rule" id="MF_00424"/>
    </source>
</evidence>
<feature type="domain" description="eRF1/Pelota-like N-terminal" evidence="10">
    <location>
        <begin position="1"/>
        <end position="136"/>
    </location>
</feature>
<dbReference type="FunFam" id="3.30.960.10:FF:000003">
    <property type="entry name" value="Peptide chain release factor subunit 1"/>
    <property type="match status" value="1"/>
</dbReference>
<dbReference type="InterPro" id="IPR005140">
    <property type="entry name" value="eRF1_Pelota-like_N"/>
</dbReference>
<sequence>MEITERQRYDFKREIEKIASYQGRGTELISLYVPAGKVISDVASYLRDEQSQSSNIKSSSTRKNVQSAISSILSRLKGYKMVAPEHGVVFFVGTVPKNGDQTTMVQHVIEPPEPVTTFLYRCDSTFYLEPLLGMLEVKDVYGLIVIDRKEATIGFLRGQTIQVVKNKHSLVPSKHRMGGQSALRFERLIEIATNEYFKEIADLCASVFLPEKNLAGILVGGPGSTKDFFVKEQYLHYELQKKIIDTFDTGYTDEYGLRELVEKARERLKDLDIMKQKALVERLLGEIRKPDGGLGIYGLGEVMEALRAGQVSLLLISEGLKKMQREYTCSSCGNVMTTIRSDEDSAAPKCDRCGGTTTMTSERDLVDVMFEIAEQMDTDVELISAGSDEGKMLLTAFAGVAAILRYRAGR</sequence>
<evidence type="ECO:0000256" key="7">
    <source>
        <dbReference type="ARBA" id="ARBA00022917"/>
    </source>
</evidence>
<dbReference type="Pfam" id="PF03463">
    <property type="entry name" value="eRF1_1"/>
    <property type="match status" value="1"/>
</dbReference>
<dbReference type="Proteomes" id="UP000716004">
    <property type="component" value="Unassembled WGS sequence"/>
</dbReference>
<dbReference type="GO" id="GO:0005737">
    <property type="term" value="C:cytoplasm"/>
    <property type="evidence" value="ECO:0007669"/>
    <property type="project" value="UniProtKB-SubCell"/>
</dbReference>
<evidence type="ECO:0000256" key="8">
    <source>
        <dbReference type="ARBA" id="ARBA00031168"/>
    </source>
</evidence>
<protein>
    <recommendedName>
        <fullName evidence="5 9">Peptide chain release factor subunit 1</fullName>
    </recommendedName>
    <alternativeName>
        <fullName evidence="8 9">Translation termination factor aRF1</fullName>
    </alternativeName>
</protein>
<dbReference type="SUPFAM" id="SSF53137">
    <property type="entry name" value="Translational machinery components"/>
    <property type="match status" value="1"/>
</dbReference>
<dbReference type="AlphaFoldDB" id="A0A8J7YJ26"/>
<evidence type="ECO:0000259" key="10">
    <source>
        <dbReference type="SMART" id="SM01194"/>
    </source>
</evidence>
<comment type="function">
    <text evidence="1 9">Directs the termination of nascent peptide synthesis (translation) in response to the termination codons UAA, UAG and UGA.</text>
</comment>
<dbReference type="Pfam" id="PF03465">
    <property type="entry name" value="eRF1_3"/>
    <property type="match status" value="1"/>
</dbReference>
<comment type="subunit">
    <text evidence="4 9">Heterodimer of two subunits, one of which binds GTP.</text>
</comment>
<gene>
    <name evidence="9 11" type="primary">prf1</name>
    <name evidence="11" type="ORF">J9259_02315</name>
</gene>
<evidence type="ECO:0000256" key="4">
    <source>
        <dbReference type="ARBA" id="ARBA00011520"/>
    </source>
</evidence>
<dbReference type="FunFam" id="3.30.420.60:FF:000003">
    <property type="entry name" value="Peptide chain release factor subunit 1"/>
    <property type="match status" value="1"/>
</dbReference>
<dbReference type="Gene3D" id="3.30.960.10">
    <property type="entry name" value="eRF1 domain 1"/>
    <property type="match status" value="1"/>
</dbReference>
<evidence type="ECO:0000256" key="6">
    <source>
        <dbReference type="ARBA" id="ARBA00022490"/>
    </source>
</evidence>
<comment type="subcellular location">
    <subcellularLocation>
        <location evidence="2 9">Cytoplasm</location>
    </subcellularLocation>
</comment>
<dbReference type="Gene3D" id="3.30.1330.30">
    <property type="match status" value="1"/>
</dbReference>
<dbReference type="InterPro" id="IPR004403">
    <property type="entry name" value="Peptide_chain-rel_eRF1/aRF1"/>
</dbReference>
<dbReference type="HAMAP" id="MF_00424">
    <property type="entry name" value="Rel_fact_arch_1"/>
    <property type="match status" value="1"/>
</dbReference>
<evidence type="ECO:0000313" key="11">
    <source>
        <dbReference type="EMBL" id="MBX8631344.1"/>
    </source>
</evidence>